<evidence type="ECO:0000256" key="1">
    <source>
        <dbReference type="ARBA" id="ARBA00004167"/>
    </source>
</evidence>
<accession>A0ABV2SWB1</accession>
<organism evidence="6 7">
    <name type="scientific">Sediminicola arcticus</name>
    <dbReference type="NCBI Taxonomy" id="1574308"/>
    <lineage>
        <taxon>Bacteria</taxon>
        <taxon>Pseudomonadati</taxon>
        <taxon>Bacteroidota</taxon>
        <taxon>Flavobacteriia</taxon>
        <taxon>Flavobacteriales</taxon>
        <taxon>Flavobacteriaceae</taxon>
        <taxon>Sediminicola</taxon>
    </lineage>
</organism>
<feature type="domain" description="Translocation and assembly module TamB C-terminal" evidence="5">
    <location>
        <begin position="984"/>
        <end position="1412"/>
    </location>
</feature>
<protein>
    <submittedName>
        <fullName evidence="6">Translocation/assembly module TamB domain-containing protein</fullName>
    </submittedName>
</protein>
<proteinExistence type="predicted"/>
<evidence type="ECO:0000256" key="2">
    <source>
        <dbReference type="ARBA" id="ARBA00022692"/>
    </source>
</evidence>
<evidence type="ECO:0000256" key="4">
    <source>
        <dbReference type="ARBA" id="ARBA00023136"/>
    </source>
</evidence>
<evidence type="ECO:0000313" key="7">
    <source>
        <dbReference type="Proteomes" id="UP001549799"/>
    </source>
</evidence>
<evidence type="ECO:0000256" key="3">
    <source>
        <dbReference type="ARBA" id="ARBA00022989"/>
    </source>
</evidence>
<keyword evidence="4" id="KW-0472">Membrane</keyword>
<comment type="subcellular location">
    <subcellularLocation>
        <location evidence="1">Membrane</location>
        <topology evidence="1">Single-pass membrane protein</topology>
    </subcellularLocation>
</comment>
<keyword evidence="7" id="KW-1185">Reference proteome</keyword>
<evidence type="ECO:0000313" key="6">
    <source>
        <dbReference type="EMBL" id="MET6991040.1"/>
    </source>
</evidence>
<dbReference type="EMBL" id="JBEXAE010000004">
    <property type="protein sequence ID" value="MET6991040.1"/>
    <property type="molecule type" value="Genomic_DNA"/>
</dbReference>
<name>A0ABV2SWB1_9FLAO</name>
<gene>
    <name evidence="6" type="ORF">ABXZ36_10310</name>
</gene>
<dbReference type="Proteomes" id="UP001549799">
    <property type="component" value="Unassembled WGS sequence"/>
</dbReference>
<keyword evidence="2" id="KW-0812">Transmembrane</keyword>
<comment type="caution">
    <text evidence="6">The sequence shown here is derived from an EMBL/GenBank/DDBJ whole genome shotgun (WGS) entry which is preliminary data.</text>
</comment>
<evidence type="ECO:0000259" key="5">
    <source>
        <dbReference type="Pfam" id="PF04357"/>
    </source>
</evidence>
<dbReference type="Pfam" id="PF04357">
    <property type="entry name" value="TamB"/>
    <property type="match status" value="1"/>
</dbReference>
<reference evidence="6 7" key="1">
    <citation type="submission" date="2024-07" db="EMBL/GenBank/DDBJ databases">
        <title>The genome sequence of type strain Sediminicola arcticus GDMCC 1.2805.</title>
        <authorList>
            <person name="Liu Y."/>
        </authorList>
    </citation>
    <scope>NUCLEOTIDE SEQUENCE [LARGE SCALE GENOMIC DNA]</scope>
    <source>
        <strain evidence="6 7">GDMCC 1.2805</strain>
    </source>
</reference>
<sequence>MVQTRLAKFATDSINSEFGTNIQIDRLKFSLISWDTSLKGVFVKDYQKDTLFYIDRLSTSILNIRNLVNGKLEFGDIEVEKLNFKLKTYKGETSSNLEVFIDKLDDKKPRDPGTPPFYFSSSDVKISNSSFKLTDENKKTNEVLDFRDLNINANDFLIVGPEVTSEIQNMSFSSKSGLQVENLETSFKYSKQQMRFDLLHIKTSKSNIKGNLVFNYNREDFSDFLNKVNITAVFDESTVSFDEVNLLYGEFGKGKEAFFSANVNGVLNDLNTTDLFLQSDNTGVRGDFNFKNLFSSADPFVINAQMRNVTSSYYELRSLMPKILGDNIPSLFEKLGQFTIRGTAGITQKVIEAKVNINTLIGSSYADLTLTDIDDIDNASYKGFVSLIDFNLGEIVNNEKLGLTNLDVNVEGKGFVQETLNTKVTGEVYTLEFNDYNYKSINVSGIFKDQLFDGSLVSADENFQFEFKGLADLKERRNNFNFVATVAYADFKKLNFIKDSVSIFKGNIAMDVSGNSLDNFIGDINFSKTSYENKNEIYYFNDFKISSTFEQDTVRVIDINSPDIITGYLRGNFKVNELSKLVQNAIGSVYTNYKPFEISDGQRIAFNFKIYNKIVEVFFPEVEFGSNTFIKGSVIADEGDFKLSFKSPSITAFGNVLDDIDVKVDNKNPLFNTFVSIADVSTKYYDVKDFNLINTTINDTLFFRTEFKGGSEYNDSYNLNFYHTFNNLKKSVIGLKKSDLSFKGNTWVLNNDGNNKNKVIINRTLDSITIEEIVMNNEENEQIRLKGQLADSTYKDLELQFKIVSLDKITPNIDSLNLKGEVNGVLNIRQKDGIYLPSSNLDIRNFAVNDIQQGDLSIGIVGNQDLTDFVVNAQLADRGVDKMSVFGKISNKTETPQADLLVNFNNFNLEPFSPLGEGVIDHIRGDISGNARITGDLNNLDINGQLSLNNAGIAIPYLNVDYAFAPNSQVRLYDQTFYFENIGLTDISQNTRATIDGRITHQAFKEWNLDLKVDTKNDRFMILDKPYDEDELYYGTGFLNGTGEIYGSTKALTIKVNGSTARGTSLKIPLSDVASVGDFSFITFIEKNSKKSIEAQRTLKTTEGLELEFDLLVTPEAEVEIVVDQKTGSSLKGTGEGILLIEINTLGKFNMYGDFVVVTGEFYYKFGGVIDKRFKVRPGGSVVWEREPLDATLNMEAVYSLNANPAPLLDDPGFTRRIPTDVVVRLNGQLKSPEIKFDIEFPGTNSVVKSELQYRLQDPTVMERNAFFLMAQGTFVNEVTGINQQAVTGNLIQTASGLLNQVFDGNSDKFDFGLSYEQGQLAKSADIQTENRIGVTVSTQISDKVLINGRLGVPVGGVSETVVAGDVEVQVLLNEEGTLSLKIFNRENEIQQFLSNNQGYTQGVGLSYEVDFNTFEQLLGRLFGKDKRKAKKKALQPNSAAIIEKDSIIRFTDKNGNY</sequence>
<dbReference type="RefSeq" id="WP_354615438.1">
    <property type="nucleotide sequence ID" value="NZ_JBEXAE010000004.1"/>
</dbReference>
<keyword evidence="3" id="KW-1133">Transmembrane helix</keyword>
<dbReference type="InterPro" id="IPR007452">
    <property type="entry name" value="TamB_C"/>
</dbReference>